<dbReference type="RefSeq" id="WP_126863061.1">
    <property type="nucleotide sequence ID" value="NZ_JAUSTX010000003.1"/>
</dbReference>
<dbReference type="PANTHER" id="PTHR43791">
    <property type="entry name" value="PERMEASE-RELATED"/>
    <property type="match status" value="1"/>
</dbReference>
<keyword evidence="9" id="KW-1185">Reference proteome</keyword>
<dbReference type="Pfam" id="PF07690">
    <property type="entry name" value="MFS_1"/>
    <property type="match status" value="1"/>
</dbReference>
<dbReference type="GO" id="GO:0022857">
    <property type="term" value="F:transmembrane transporter activity"/>
    <property type="evidence" value="ECO:0007669"/>
    <property type="project" value="InterPro"/>
</dbReference>
<dbReference type="EMBL" id="RYZZ01000001">
    <property type="protein sequence ID" value="RUQ32770.1"/>
    <property type="molecule type" value="Genomic_DNA"/>
</dbReference>
<dbReference type="SUPFAM" id="SSF103473">
    <property type="entry name" value="MFS general substrate transporter"/>
    <property type="match status" value="1"/>
</dbReference>
<evidence type="ECO:0000256" key="3">
    <source>
        <dbReference type="ARBA" id="ARBA00022692"/>
    </source>
</evidence>
<feature type="transmembrane region" description="Helical" evidence="6">
    <location>
        <begin position="20"/>
        <end position="43"/>
    </location>
</feature>
<keyword evidence="5 6" id="KW-0472">Membrane</keyword>
<comment type="subcellular location">
    <subcellularLocation>
        <location evidence="1">Cell membrane</location>
        <topology evidence="1">Multi-pass membrane protein</topology>
    </subcellularLocation>
</comment>
<dbReference type="InterPro" id="IPR011701">
    <property type="entry name" value="MFS"/>
</dbReference>
<dbReference type="FunFam" id="1.20.1250.20:FF:000018">
    <property type="entry name" value="MFS transporter permease"/>
    <property type="match status" value="1"/>
</dbReference>
<evidence type="ECO:0000313" key="9">
    <source>
        <dbReference type="Proteomes" id="UP000267430"/>
    </source>
</evidence>
<evidence type="ECO:0000256" key="4">
    <source>
        <dbReference type="ARBA" id="ARBA00022989"/>
    </source>
</evidence>
<feature type="transmembrane region" description="Helical" evidence="6">
    <location>
        <begin position="315"/>
        <end position="333"/>
    </location>
</feature>
<comment type="caution">
    <text evidence="8">The sequence shown here is derived from an EMBL/GenBank/DDBJ whole genome shotgun (WGS) entry which is preliminary data.</text>
</comment>
<reference evidence="8 9" key="1">
    <citation type="submission" date="2018-12" db="EMBL/GenBank/DDBJ databases">
        <title>Bacillus chawlae sp. nov., Bacillus glennii sp. nov., and Bacillus saganii sp. nov. Isolated from the Vehicle Assembly Building at Kennedy Space Center where the Viking Spacecraft were Assembled.</title>
        <authorList>
            <person name="Seuylemezian A."/>
            <person name="Vaishampayan P."/>
        </authorList>
    </citation>
    <scope>NUCLEOTIDE SEQUENCE [LARGE SCALE GENOMIC DNA]</scope>
    <source>
        <strain evidence="8 9">L5</strain>
    </source>
</reference>
<feature type="transmembrane region" description="Helical" evidence="6">
    <location>
        <begin position="146"/>
        <end position="166"/>
    </location>
</feature>
<proteinExistence type="predicted"/>
<keyword evidence="2" id="KW-0813">Transport</keyword>
<feature type="transmembrane region" description="Helical" evidence="6">
    <location>
        <begin position="86"/>
        <end position="105"/>
    </location>
</feature>
<evidence type="ECO:0000259" key="7">
    <source>
        <dbReference type="PROSITE" id="PS50850"/>
    </source>
</evidence>
<accession>A0A3S0VIK0</accession>
<feature type="transmembrane region" description="Helical" evidence="6">
    <location>
        <begin position="178"/>
        <end position="200"/>
    </location>
</feature>
<dbReference type="InterPro" id="IPR020846">
    <property type="entry name" value="MFS_dom"/>
</dbReference>
<evidence type="ECO:0000313" key="8">
    <source>
        <dbReference type="EMBL" id="RUQ32770.1"/>
    </source>
</evidence>
<keyword evidence="3 6" id="KW-0812">Transmembrane</keyword>
<evidence type="ECO:0000256" key="5">
    <source>
        <dbReference type="ARBA" id="ARBA00023136"/>
    </source>
</evidence>
<dbReference type="PROSITE" id="PS50850">
    <property type="entry name" value="MFS"/>
    <property type="match status" value="1"/>
</dbReference>
<keyword evidence="4 6" id="KW-1133">Transmembrane helix</keyword>
<feature type="transmembrane region" description="Helical" evidence="6">
    <location>
        <begin position="371"/>
        <end position="391"/>
    </location>
</feature>
<evidence type="ECO:0000256" key="6">
    <source>
        <dbReference type="SAM" id="Phobius"/>
    </source>
</evidence>
<feature type="domain" description="Major facilitator superfamily (MFS) profile" evidence="7">
    <location>
        <begin position="20"/>
        <end position="427"/>
    </location>
</feature>
<feature type="transmembrane region" description="Helical" evidence="6">
    <location>
        <begin position="246"/>
        <end position="263"/>
    </location>
</feature>
<dbReference type="GO" id="GO:0005886">
    <property type="term" value="C:plasma membrane"/>
    <property type="evidence" value="ECO:0007669"/>
    <property type="project" value="UniProtKB-SubCell"/>
</dbReference>
<organism evidence="8 9">
    <name type="scientific">Peribacillus cavernae</name>
    <dbReference type="NCBI Taxonomy" id="1674310"/>
    <lineage>
        <taxon>Bacteria</taxon>
        <taxon>Bacillati</taxon>
        <taxon>Bacillota</taxon>
        <taxon>Bacilli</taxon>
        <taxon>Bacillales</taxon>
        <taxon>Bacillaceae</taxon>
        <taxon>Peribacillus</taxon>
    </lineage>
</organism>
<dbReference type="OrthoDB" id="9773404at2"/>
<gene>
    <name evidence="8" type="ORF">ELQ35_01400</name>
</gene>
<dbReference type="PANTHER" id="PTHR43791:SF36">
    <property type="entry name" value="TRANSPORTER, PUTATIVE (AFU_ORTHOLOGUE AFUA_6G08340)-RELATED"/>
    <property type="match status" value="1"/>
</dbReference>
<feature type="transmembrane region" description="Helical" evidence="6">
    <location>
        <begin position="403"/>
        <end position="422"/>
    </location>
</feature>
<evidence type="ECO:0000256" key="1">
    <source>
        <dbReference type="ARBA" id="ARBA00004651"/>
    </source>
</evidence>
<dbReference type="Proteomes" id="UP000267430">
    <property type="component" value="Unassembled WGS sequence"/>
</dbReference>
<protein>
    <submittedName>
        <fullName evidence="8">MFS transporter</fullName>
    </submittedName>
</protein>
<feature type="transmembrane region" description="Helical" evidence="6">
    <location>
        <begin position="111"/>
        <end position="134"/>
    </location>
</feature>
<dbReference type="AlphaFoldDB" id="A0A3S0VIK0"/>
<dbReference type="CDD" id="cd17319">
    <property type="entry name" value="MFS_ExuT_GudP_like"/>
    <property type="match status" value="1"/>
</dbReference>
<dbReference type="InterPro" id="IPR036259">
    <property type="entry name" value="MFS_trans_sf"/>
</dbReference>
<feature type="transmembrane region" description="Helical" evidence="6">
    <location>
        <begin position="283"/>
        <end position="303"/>
    </location>
</feature>
<feature type="transmembrane region" description="Helical" evidence="6">
    <location>
        <begin position="339"/>
        <end position="359"/>
    </location>
</feature>
<dbReference type="Gene3D" id="1.20.1250.20">
    <property type="entry name" value="MFS general substrate transporter like domains"/>
    <property type="match status" value="2"/>
</dbReference>
<sequence>MSNVTLTLEKRTVQKVTKRVIPFISLLFIIAFIDRVNLSYAALDMNEDLGITSETFGFIAGIFFFGYFLFEVPSNIMLHKFGASKWLARILISWGLIVVLMSWVQNETHLYILRFLLGVAEAGFFPGIVLYITYWFRAREQARAYALFYIALPVSYIIGAPVSTWIMDTIHWLGWEGWRWMFFLEGIPAILLGIVTFFYLTDKPAKAKWLTQEEKDWLETELEAERKLKSQPEKHSILQVMRNRKILLLAMVYVTINVGSYGIGFWMPQIVNDFSDQMSNTQVGLITMIPYIIAAVVMVYWGLHSDKTQERRWHTAIPPVIGAIGLSGCAMVIDPVASLLLLSVATAGIFSFFSPFWSYTNGFLTDSTAPVGIAFINSVGNIGGFIGPYAMGFTVSMTGSPQSGLIFMGCSLIVCTCLVLVLRKQHTRVETDIKMKA</sequence>
<feature type="transmembrane region" description="Helical" evidence="6">
    <location>
        <begin position="55"/>
        <end position="74"/>
    </location>
</feature>
<evidence type="ECO:0000256" key="2">
    <source>
        <dbReference type="ARBA" id="ARBA00022448"/>
    </source>
</evidence>
<name>A0A3S0VIK0_9BACI</name>